<keyword evidence="10" id="KW-0175">Coiled coil</keyword>
<dbReference type="InterPro" id="IPR016064">
    <property type="entry name" value="NAD/diacylglycerol_kinase_sf"/>
</dbReference>
<feature type="coiled-coil region" evidence="10">
    <location>
        <begin position="71"/>
        <end position="98"/>
    </location>
</feature>
<dbReference type="EMBL" id="JAYMYS010000002">
    <property type="protein sequence ID" value="KAK7404311.1"/>
    <property type="molecule type" value="Genomic_DNA"/>
</dbReference>
<dbReference type="InterPro" id="IPR017437">
    <property type="entry name" value="ATP-NAD_kinase_PpnK-typ_C"/>
</dbReference>
<keyword evidence="4" id="KW-0547">Nucleotide-binding</keyword>
<keyword evidence="6" id="KW-0067">ATP-binding</keyword>
<dbReference type="Pfam" id="PF20143">
    <property type="entry name" value="NAD_kinase_C"/>
    <property type="match status" value="1"/>
</dbReference>
<evidence type="ECO:0000256" key="7">
    <source>
        <dbReference type="ARBA" id="ARBA00022857"/>
    </source>
</evidence>
<keyword evidence="8" id="KW-0520">NAD</keyword>
<dbReference type="PANTHER" id="PTHR20275">
    <property type="entry name" value="NAD KINASE"/>
    <property type="match status" value="1"/>
</dbReference>
<evidence type="ECO:0000256" key="5">
    <source>
        <dbReference type="ARBA" id="ARBA00022777"/>
    </source>
</evidence>
<dbReference type="FunFam" id="2.60.200.30:FF:000006">
    <property type="entry name" value="probable NAD kinase 1"/>
    <property type="match status" value="1"/>
</dbReference>
<evidence type="ECO:0000256" key="2">
    <source>
        <dbReference type="ARBA" id="ARBA00012120"/>
    </source>
</evidence>
<organism evidence="11 12">
    <name type="scientific">Psophocarpus tetragonolobus</name>
    <name type="common">Winged bean</name>
    <name type="synonym">Dolichos tetragonolobus</name>
    <dbReference type="NCBI Taxonomy" id="3891"/>
    <lineage>
        <taxon>Eukaryota</taxon>
        <taxon>Viridiplantae</taxon>
        <taxon>Streptophyta</taxon>
        <taxon>Embryophyta</taxon>
        <taxon>Tracheophyta</taxon>
        <taxon>Spermatophyta</taxon>
        <taxon>Magnoliopsida</taxon>
        <taxon>eudicotyledons</taxon>
        <taxon>Gunneridae</taxon>
        <taxon>Pentapetalae</taxon>
        <taxon>rosids</taxon>
        <taxon>fabids</taxon>
        <taxon>Fabales</taxon>
        <taxon>Fabaceae</taxon>
        <taxon>Papilionoideae</taxon>
        <taxon>50 kb inversion clade</taxon>
        <taxon>NPAAA clade</taxon>
        <taxon>indigoferoid/millettioid clade</taxon>
        <taxon>Phaseoleae</taxon>
        <taxon>Psophocarpus</taxon>
    </lineage>
</organism>
<evidence type="ECO:0000313" key="12">
    <source>
        <dbReference type="Proteomes" id="UP001386955"/>
    </source>
</evidence>
<dbReference type="GO" id="GO:0019674">
    <property type="term" value="P:NAD+ metabolic process"/>
    <property type="evidence" value="ECO:0007669"/>
    <property type="project" value="InterPro"/>
</dbReference>
<dbReference type="EC" id="2.7.1.23" evidence="2"/>
<dbReference type="AlphaFoldDB" id="A0AAN9SSI7"/>
<evidence type="ECO:0000256" key="9">
    <source>
        <dbReference type="ARBA" id="ARBA00047925"/>
    </source>
</evidence>
<evidence type="ECO:0000256" key="10">
    <source>
        <dbReference type="SAM" id="Coils"/>
    </source>
</evidence>
<dbReference type="GO" id="GO:0006741">
    <property type="term" value="P:NADP+ biosynthetic process"/>
    <property type="evidence" value="ECO:0007669"/>
    <property type="project" value="InterPro"/>
</dbReference>
<accession>A0AAN9SSI7</accession>
<evidence type="ECO:0000256" key="3">
    <source>
        <dbReference type="ARBA" id="ARBA00022679"/>
    </source>
</evidence>
<dbReference type="InterPro" id="IPR002504">
    <property type="entry name" value="NADK"/>
</dbReference>
<evidence type="ECO:0000313" key="11">
    <source>
        <dbReference type="EMBL" id="KAK7404311.1"/>
    </source>
</evidence>
<keyword evidence="7" id="KW-0521">NADP</keyword>
<reference evidence="11 12" key="1">
    <citation type="submission" date="2024-01" db="EMBL/GenBank/DDBJ databases">
        <title>The genomes of 5 underutilized Papilionoideae crops provide insights into root nodulation and disease resistanc.</title>
        <authorList>
            <person name="Jiang F."/>
        </authorList>
    </citation>
    <scope>NUCLEOTIDE SEQUENCE [LARGE SCALE GENOMIC DNA]</scope>
    <source>
        <strain evidence="11">DUOXIRENSHENG_FW03</strain>
        <tissue evidence="11">Leaves</tissue>
    </source>
</reference>
<evidence type="ECO:0000256" key="4">
    <source>
        <dbReference type="ARBA" id="ARBA00022741"/>
    </source>
</evidence>
<sequence length="524" mass="58567">MAPNKLNSSGNTSLSCSQAENGFVNSFSLFSEKAVQELLQAPVQGSDDHLIEFSEALRTVAKALRQVAEGKASAQAEAAEWRRKYELERDRNLKLEREEKSCLEDQADPDDVRTINPAKQPTFCNEANGQSGKCCSRNGICSHEVLRDGTPDSDSKMVKKASFKLSWFCKGEQSDQYKHDIVSFERGNITTAERSSKQISLKWESCPQTVLILTKPNSLSVRILCVEMIRWLRQQKKLHIYVEPRVRVELLTESSYFNFVETWKDDTEVLMLHTKVDLVVTLGGDGTVLWAASMFKGPVPPIVPFSLGSLGFMTPFYSERYKEYLESILKGPMSITLRHRLLCHVIRDAAKNDYETEEPILVLNEVTIDRGISSFLTNLECYCDDSFVTCVQGDGLILSTTSGSTAYSLAAGGSMVHPQVPGILFTPICPHSLSFRPLIFPEHVSLRVQVPFNSRSPAWASFDGKDRKQLAPGDALVCSMAPWPVPTACLNDSTHDFLRSIHDGLHWNLRKTQSFDGPRETSSP</sequence>
<dbReference type="GO" id="GO:0003951">
    <property type="term" value="F:NAD+ kinase activity"/>
    <property type="evidence" value="ECO:0007669"/>
    <property type="project" value="UniProtKB-EC"/>
</dbReference>
<gene>
    <name evidence="11" type="ORF">VNO78_05103</name>
</gene>
<keyword evidence="5" id="KW-0418">Kinase</keyword>
<comment type="similarity">
    <text evidence="1">Belongs to the NAD kinase family.</text>
</comment>
<name>A0AAN9SSI7_PSOTE</name>
<dbReference type="SUPFAM" id="SSF111331">
    <property type="entry name" value="NAD kinase/diacylglycerol kinase-like"/>
    <property type="match status" value="1"/>
</dbReference>
<dbReference type="PROSITE" id="PS51257">
    <property type="entry name" value="PROKAR_LIPOPROTEIN"/>
    <property type="match status" value="1"/>
</dbReference>
<keyword evidence="3" id="KW-0808">Transferase</keyword>
<dbReference type="FunFam" id="3.40.50.10330:FF:000018">
    <property type="entry name" value="Probable NAD kinase 1"/>
    <property type="match status" value="1"/>
</dbReference>
<dbReference type="PANTHER" id="PTHR20275:SF0">
    <property type="entry name" value="NAD KINASE"/>
    <property type="match status" value="1"/>
</dbReference>
<dbReference type="InterPro" id="IPR017438">
    <property type="entry name" value="ATP-NAD_kinase_N"/>
</dbReference>
<dbReference type="HAMAP" id="MF_00361">
    <property type="entry name" value="NAD_kinase"/>
    <property type="match status" value="1"/>
</dbReference>
<proteinExistence type="inferred from homology"/>
<keyword evidence="12" id="KW-1185">Reference proteome</keyword>
<evidence type="ECO:0000256" key="1">
    <source>
        <dbReference type="ARBA" id="ARBA00010995"/>
    </source>
</evidence>
<dbReference type="Pfam" id="PF01513">
    <property type="entry name" value="NAD_kinase"/>
    <property type="match status" value="1"/>
</dbReference>
<dbReference type="Gene3D" id="2.60.200.30">
    <property type="entry name" value="Probable inorganic polyphosphate/atp-NAD kinase, domain 2"/>
    <property type="match status" value="1"/>
</dbReference>
<dbReference type="Gene3D" id="3.40.50.10330">
    <property type="entry name" value="Probable inorganic polyphosphate/atp-NAD kinase, domain 1"/>
    <property type="match status" value="1"/>
</dbReference>
<protein>
    <recommendedName>
        <fullName evidence="2">NAD(+) kinase</fullName>
        <ecNumber evidence="2">2.7.1.23</ecNumber>
    </recommendedName>
</protein>
<comment type="catalytic activity">
    <reaction evidence="9">
        <text>NAD(+) + ATP = ADP + NADP(+) + H(+)</text>
        <dbReference type="Rhea" id="RHEA:18629"/>
        <dbReference type="ChEBI" id="CHEBI:15378"/>
        <dbReference type="ChEBI" id="CHEBI:30616"/>
        <dbReference type="ChEBI" id="CHEBI:57540"/>
        <dbReference type="ChEBI" id="CHEBI:58349"/>
        <dbReference type="ChEBI" id="CHEBI:456216"/>
        <dbReference type="EC" id="2.7.1.23"/>
    </reaction>
</comment>
<dbReference type="GO" id="GO:0005524">
    <property type="term" value="F:ATP binding"/>
    <property type="evidence" value="ECO:0007669"/>
    <property type="project" value="UniProtKB-KW"/>
</dbReference>
<comment type="caution">
    <text evidence="11">The sequence shown here is derived from an EMBL/GenBank/DDBJ whole genome shotgun (WGS) entry which is preliminary data.</text>
</comment>
<evidence type="ECO:0000256" key="8">
    <source>
        <dbReference type="ARBA" id="ARBA00023027"/>
    </source>
</evidence>
<dbReference type="Proteomes" id="UP001386955">
    <property type="component" value="Unassembled WGS sequence"/>
</dbReference>
<evidence type="ECO:0000256" key="6">
    <source>
        <dbReference type="ARBA" id="ARBA00022840"/>
    </source>
</evidence>